<dbReference type="InterPro" id="IPR008405">
    <property type="entry name" value="ApoL"/>
</dbReference>
<dbReference type="Proteomes" id="UP001174909">
    <property type="component" value="Unassembled WGS sequence"/>
</dbReference>
<dbReference type="AlphaFoldDB" id="A0AA35RW29"/>
<dbReference type="Pfam" id="PF05461">
    <property type="entry name" value="ApoL"/>
    <property type="match status" value="1"/>
</dbReference>
<keyword evidence="4" id="KW-1185">Reference proteome</keyword>
<evidence type="ECO:0000256" key="1">
    <source>
        <dbReference type="ARBA" id="ARBA00010090"/>
    </source>
</evidence>
<dbReference type="GO" id="GO:0006869">
    <property type="term" value="P:lipid transport"/>
    <property type="evidence" value="ECO:0007669"/>
    <property type="project" value="InterPro"/>
</dbReference>
<reference evidence="3" key="1">
    <citation type="submission" date="2023-03" db="EMBL/GenBank/DDBJ databases">
        <authorList>
            <person name="Steffen K."/>
            <person name="Cardenas P."/>
        </authorList>
    </citation>
    <scope>NUCLEOTIDE SEQUENCE</scope>
</reference>
<evidence type="ECO:0000313" key="4">
    <source>
        <dbReference type="Proteomes" id="UP001174909"/>
    </source>
</evidence>
<keyword evidence="2" id="KW-0812">Transmembrane</keyword>
<dbReference type="PANTHER" id="PTHR14096:SF28">
    <property type="entry name" value="APOLIPOPROTEIN L, 1-RELATED"/>
    <property type="match status" value="1"/>
</dbReference>
<comment type="similarity">
    <text evidence="1">Belongs to the apolipoprotein L family.</text>
</comment>
<evidence type="ECO:0000313" key="3">
    <source>
        <dbReference type="EMBL" id="CAI8018749.1"/>
    </source>
</evidence>
<dbReference type="EMBL" id="CASHTH010001710">
    <property type="protein sequence ID" value="CAI8018749.1"/>
    <property type="molecule type" value="Genomic_DNA"/>
</dbReference>
<protein>
    <submittedName>
        <fullName evidence="3">Apolipoprotein L3</fullName>
    </submittedName>
</protein>
<dbReference type="GO" id="GO:0042157">
    <property type="term" value="P:lipoprotein metabolic process"/>
    <property type="evidence" value="ECO:0007669"/>
    <property type="project" value="InterPro"/>
</dbReference>
<feature type="transmembrane region" description="Helical" evidence="2">
    <location>
        <begin position="76"/>
        <end position="96"/>
    </location>
</feature>
<feature type="transmembrane region" description="Helical" evidence="2">
    <location>
        <begin position="242"/>
        <end position="267"/>
    </location>
</feature>
<organism evidence="3 4">
    <name type="scientific">Geodia barretti</name>
    <name type="common">Barrett's horny sponge</name>
    <dbReference type="NCBI Taxonomy" id="519541"/>
    <lineage>
        <taxon>Eukaryota</taxon>
        <taxon>Metazoa</taxon>
        <taxon>Porifera</taxon>
        <taxon>Demospongiae</taxon>
        <taxon>Heteroscleromorpha</taxon>
        <taxon>Tetractinellida</taxon>
        <taxon>Astrophorina</taxon>
        <taxon>Geodiidae</taxon>
        <taxon>Geodia</taxon>
    </lineage>
</organism>
<sequence>MSYYREDEDLRQFQDVLLAVTRILGFLSNDEVFKIVHGFSMTEYIYERRFCADEIRQVADDLERVVKGTGIAKTTAGSVGVVSGVAALGGLFLAPFTAGVSLVLTVGGVVGGIASSATALTASVVKYTSVKGRAEKVKELLDSLKDKDEVVCNIIRDLQRKVEKLRSLYGKESVISFLGDGAKIAMWIKQVGYNIVYKGYTVVSSLKAIKFSTAIARFIQADVQGMAIGIAAPGFKLFGKTLFLAGSTIAKVLSGVFSVIGIAVGIWDIVDGASDIKNGSQHATAYRKAAEDMDQQTVEYQELLIKIRL</sequence>
<dbReference type="GO" id="GO:0005576">
    <property type="term" value="C:extracellular region"/>
    <property type="evidence" value="ECO:0007669"/>
    <property type="project" value="InterPro"/>
</dbReference>
<accession>A0AA35RW29</accession>
<dbReference type="PANTHER" id="PTHR14096">
    <property type="entry name" value="APOLIPOPROTEIN L"/>
    <property type="match status" value="1"/>
</dbReference>
<dbReference type="GO" id="GO:0016020">
    <property type="term" value="C:membrane"/>
    <property type="evidence" value="ECO:0007669"/>
    <property type="project" value="TreeGrafter"/>
</dbReference>
<name>A0AA35RW29_GEOBA</name>
<dbReference type="GO" id="GO:0008289">
    <property type="term" value="F:lipid binding"/>
    <property type="evidence" value="ECO:0007669"/>
    <property type="project" value="InterPro"/>
</dbReference>
<feature type="transmembrane region" description="Helical" evidence="2">
    <location>
        <begin position="102"/>
        <end position="125"/>
    </location>
</feature>
<proteinExistence type="inferred from homology"/>
<gene>
    <name evidence="3" type="ORF">GBAR_LOCUS11358</name>
</gene>
<keyword evidence="2" id="KW-0472">Membrane</keyword>
<evidence type="ECO:0000256" key="2">
    <source>
        <dbReference type="SAM" id="Phobius"/>
    </source>
</evidence>
<keyword evidence="2" id="KW-1133">Transmembrane helix</keyword>
<comment type="caution">
    <text evidence="3">The sequence shown here is derived from an EMBL/GenBank/DDBJ whole genome shotgun (WGS) entry which is preliminary data.</text>
</comment>